<gene>
    <name evidence="2" type="ORF">EV192_105815</name>
</gene>
<dbReference type="Proteomes" id="UP000295680">
    <property type="component" value="Unassembled WGS sequence"/>
</dbReference>
<dbReference type="AlphaFoldDB" id="A0A4R2JG43"/>
<dbReference type="GO" id="GO:0016747">
    <property type="term" value="F:acyltransferase activity, transferring groups other than amino-acyl groups"/>
    <property type="evidence" value="ECO:0007669"/>
    <property type="project" value="InterPro"/>
</dbReference>
<proteinExistence type="predicted"/>
<dbReference type="InterPro" id="IPR016181">
    <property type="entry name" value="Acyl_CoA_acyltransferase"/>
</dbReference>
<comment type="caution">
    <text evidence="2">The sequence shown here is derived from an EMBL/GenBank/DDBJ whole genome shotgun (WGS) entry which is preliminary data.</text>
</comment>
<sequence length="216" mass="24249">MLVDHFPLLGLRLRTPRLELRLPSPEELGALADVAVDGLHSPDTQPFLTPWTQQPPAEVARKVIQDHWRSLGAWSPRDWTLNFAVFHGETVIGRQSIGARDLSITQEVRTGSWLGQRHHGHGYGTEMRAAVLHLAFAGLNAEEAFSAAFEHNEASLAVSRKLGYRPDGTERQVVRDELAIDRRMRLTREAWHHNKTTEVTIDGLDPCRPLLGIDPL</sequence>
<dbReference type="OrthoDB" id="3466127at2"/>
<evidence type="ECO:0000313" key="2">
    <source>
        <dbReference type="EMBL" id="TCO58743.1"/>
    </source>
</evidence>
<feature type="domain" description="N-acetyltransferase" evidence="1">
    <location>
        <begin position="18"/>
        <end position="189"/>
    </location>
</feature>
<keyword evidence="3" id="KW-1185">Reference proteome</keyword>
<dbReference type="EMBL" id="SLWS01000005">
    <property type="protein sequence ID" value="TCO58743.1"/>
    <property type="molecule type" value="Genomic_DNA"/>
</dbReference>
<dbReference type="InterPro" id="IPR000182">
    <property type="entry name" value="GNAT_dom"/>
</dbReference>
<organism evidence="2 3">
    <name type="scientific">Actinocrispum wychmicini</name>
    <dbReference type="NCBI Taxonomy" id="1213861"/>
    <lineage>
        <taxon>Bacteria</taxon>
        <taxon>Bacillati</taxon>
        <taxon>Actinomycetota</taxon>
        <taxon>Actinomycetes</taxon>
        <taxon>Pseudonocardiales</taxon>
        <taxon>Pseudonocardiaceae</taxon>
        <taxon>Actinocrispum</taxon>
    </lineage>
</organism>
<evidence type="ECO:0000259" key="1">
    <source>
        <dbReference type="PROSITE" id="PS51186"/>
    </source>
</evidence>
<dbReference type="Pfam" id="PF13302">
    <property type="entry name" value="Acetyltransf_3"/>
    <property type="match status" value="1"/>
</dbReference>
<dbReference type="Gene3D" id="3.40.630.30">
    <property type="match status" value="1"/>
</dbReference>
<evidence type="ECO:0000313" key="3">
    <source>
        <dbReference type="Proteomes" id="UP000295680"/>
    </source>
</evidence>
<protein>
    <submittedName>
        <fullName evidence="2">RimJ/RimL family protein N-acetyltransferase</fullName>
    </submittedName>
</protein>
<dbReference type="PROSITE" id="PS51186">
    <property type="entry name" value="GNAT"/>
    <property type="match status" value="1"/>
</dbReference>
<dbReference type="InterPro" id="IPR051531">
    <property type="entry name" value="N-acetyltransferase"/>
</dbReference>
<dbReference type="SUPFAM" id="SSF55729">
    <property type="entry name" value="Acyl-CoA N-acyltransferases (Nat)"/>
    <property type="match status" value="1"/>
</dbReference>
<dbReference type="RefSeq" id="WP_132119696.1">
    <property type="nucleotide sequence ID" value="NZ_SLWS01000005.1"/>
</dbReference>
<accession>A0A4R2JG43</accession>
<keyword evidence="2" id="KW-0808">Transferase</keyword>
<dbReference type="PANTHER" id="PTHR43792">
    <property type="entry name" value="GNAT FAMILY, PUTATIVE (AFU_ORTHOLOGUE AFUA_3G00765)-RELATED-RELATED"/>
    <property type="match status" value="1"/>
</dbReference>
<reference evidence="2 3" key="1">
    <citation type="submission" date="2019-03" db="EMBL/GenBank/DDBJ databases">
        <title>Genomic Encyclopedia of Type Strains, Phase IV (KMG-IV): sequencing the most valuable type-strain genomes for metagenomic binning, comparative biology and taxonomic classification.</title>
        <authorList>
            <person name="Goeker M."/>
        </authorList>
    </citation>
    <scope>NUCLEOTIDE SEQUENCE [LARGE SCALE GENOMIC DNA]</scope>
    <source>
        <strain evidence="2 3">DSM 45934</strain>
    </source>
</reference>
<name>A0A4R2JG43_9PSEU</name>